<dbReference type="EMBL" id="LJCR01000944">
    <property type="protein sequence ID" value="KPV51368.1"/>
    <property type="molecule type" value="Genomic_DNA"/>
</dbReference>
<evidence type="ECO:0000256" key="2">
    <source>
        <dbReference type="ARBA" id="ARBA00022419"/>
    </source>
</evidence>
<dbReference type="Pfam" id="PF00311">
    <property type="entry name" value="PEPcase"/>
    <property type="match status" value="1"/>
</dbReference>
<evidence type="ECO:0000313" key="4">
    <source>
        <dbReference type="Proteomes" id="UP000050509"/>
    </source>
</evidence>
<accession>A0A0P9HAH8</accession>
<dbReference type="InterPro" id="IPR021135">
    <property type="entry name" value="PEP_COase"/>
</dbReference>
<gene>
    <name evidence="3" type="ORF">SE17_21595</name>
</gene>
<name>A0A0P9HAH8_9CHLR</name>
<keyword evidence="4" id="KW-1185">Reference proteome</keyword>
<sequence>MIADRYGMPRLAHRHLEQVVNAVLRAQFASRHDAPGEWEQALEQLAAIARDHYRTLVYENANFIPYFRTATPIAEISRLNIGSRPASRRNSDRIQDLRAIPWVFSWMQSRHTLPGWYGLGHALETFVQGDNGDEALALLQDMYQNWMFFRSMIDSAQMILGKADLQIAARYAELTPDQDIAHEIFGAVQEEYGRTSTMICKVAQIDHLLERSAVLRTSIDRRNPYIDPMSYVQVEMLRRLRADPEGPEHTALEDAILLSISGIAAGLKNTG</sequence>
<dbReference type="InterPro" id="IPR015813">
    <property type="entry name" value="Pyrv/PenolPyrv_kinase-like_dom"/>
</dbReference>
<dbReference type="PANTHER" id="PTHR30523">
    <property type="entry name" value="PHOSPHOENOLPYRUVATE CARBOXYLASE"/>
    <property type="match status" value="1"/>
</dbReference>
<evidence type="ECO:0000256" key="1">
    <source>
        <dbReference type="ARBA" id="ARBA00003670"/>
    </source>
</evidence>
<protein>
    <recommendedName>
        <fullName evidence="2">Phosphoenolpyruvate carboxylase</fullName>
    </recommendedName>
</protein>
<dbReference type="Proteomes" id="UP000050509">
    <property type="component" value="Unassembled WGS sequence"/>
</dbReference>
<dbReference type="GO" id="GO:0006099">
    <property type="term" value="P:tricarboxylic acid cycle"/>
    <property type="evidence" value="ECO:0007669"/>
    <property type="project" value="InterPro"/>
</dbReference>
<dbReference type="GO" id="GO:0005829">
    <property type="term" value="C:cytosol"/>
    <property type="evidence" value="ECO:0007669"/>
    <property type="project" value="TreeGrafter"/>
</dbReference>
<comment type="caution">
    <text evidence="3">The sequence shown here is derived from an EMBL/GenBank/DDBJ whole genome shotgun (WGS) entry which is preliminary data.</text>
</comment>
<evidence type="ECO:0000313" key="3">
    <source>
        <dbReference type="EMBL" id="KPV51368.1"/>
    </source>
</evidence>
<dbReference type="SUPFAM" id="SSF51621">
    <property type="entry name" value="Phosphoenolpyruvate/pyruvate domain"/>
    <property type="match status" value="1"/>
</dbReference>
<organism evidence="3 4">
    <name type="scientific">Kouleothrix aurantiaca</name>
    <dbReference type="NCBI Taxonomy" id="186479"/>
    <lineage>
        <taxon>Bacteria</taxon>
        <taxon>Bacillati</taxon>
        <taxon>Chloroflexota</taxon>
        <taxon>Chloroflexia</taxon>
        <taxon>Chloroflexales</taxon>
        <taxon>Roseiflexineae</taxon>
        <taxon>Roseiflexaceae</taxon>
        <taxon>Kouleothrix</taxon>
    </lineage>
</organism>
<reference evidence="3 4" key="1">
    <citation type="submission" date="2015-09" db="EMBL/GenBank/DDBJ databases">
        <title>Draft genome sequence of Kouleothrix aurantiaca JCM 19913.</title>
        <authorList>
            <person name="Hemp J."/>
        </authorList>
    </citation>
    <scope>NUCLEOTIDE SEQUENCE [LARGE SCALE GENOMIC DNA]</scope>
    <source>
        <strain evidence="3 4">COM-B</strain>
    </source>
</reference>
<proteinExistence type="predicted"/>
<dbReference type="PANTHER" id="PTHR30523:SF6">
    <property type="entry name" value="PHOSPHOENOLPYRUVATE CARBOXYLASE"/>
    <property type="match status" value="1"/>
</dbReference>
<dbReference type="GO" id="GO:0008964">
    <property type="term" value="F:phosphoenolpyruvate carboxylase activity"/>
    <property type="evidence" value="ECO:0007669"/>
    <property type="project" value="InterPro"/>
</dbReference>
<dbReference type="GO" id="GO:0015977">
    <property type="term" value="P:carbon fixation"/>
    <property type="evidence" value="ECO:0007669"/>
    <property type="project" value="InterPro"/>
</dbReference>
<dbReference type="AlphaFoldDB" id="A0A0P9HAH8"/>
<comment type="function">
    <text evidence="1">Forms oxaloacetate, a four-carbon dicarboxylic acid source for the tricarboxylic acid cycle.</text>
</comment>
<dbReference type="PATRIC" id="fig|186479.3.peg.10919"/>